<organism evidence="1 2">
    <name type="scientific">Leptonema illini</name>
    <dbReference type="NCBI Taxonomy" id="183"/>
    <lineage>
        <taxon>Bacteria</taxon>
        <taxon>Pseudomonadati</taxon>
        <taxon>Spirochaetota</taxon>
        <taxon>Spirochaetia</taxon>
        <taxon>Leptospirales</taxon>
        <taxon>Leptospiraceae</taxon>
        <taxon>Leptonema</taxon>
    </lineage>
</organism>
<accession>A0A833H4C0</accession>
<reference evidence="1 2" key="1">
    <citation type="submission" date="2019-10" db="EMBL/GenBank/DDBJ databases">
        <title>Extracellular Electron Transfer in a Candidatus Methanoperedens spp. Enrichment Culture.</title>
        <authorList>
            <person name="Berger S."/>
            <person name="Rangel Shaw D."/>
            <person name="Berben T."/>
            <person name="In 'T Zandt M."/>
            <person name="Frank J."/>
            <person name="Reimann J."/>
            <person name="Jetten M.S.M."/>
            <person name="Welte C.U."/>
        </authorList>
    </citation>
    <scope>NUCLEOTIDE SEQUENCE [LARGE SCALE GENOMIC DNA]</scope>
    <source>
        <strain evidence="1">SB12</strain>
    </source>
</reference>
<evidence type="ECO:0000313" key="1">
    <source>
        <dbReference type="EMBL" id="KAB2934800.1"/>
    </source>
</evidence>
<proteinExistence type="predicted"/>
<evidence type="ECO:0000313" key="2">
    <source>
        <dbReference type="Proteomes" id="UP000460298"/>
    </source>
</evidence>
<dbReference type="AlphaFoldDB" id="A0A833H4C0"/>
<sequence length="188" mass="21719">MAIAPDTLNLFRLYFGRLRGHPCWQANPEYSMWLSLHFGQPRVFLKEGRSDAESKRRRRRRVALTGEFLLFFDLGEWDYIENGQSILDSVNPHERLREVACLIEAQRLTRVELISQPIRMVLHFDMGGQLEAQPPTDSEPGDAFWNLYVHDRCLTLRVDGTLDHGLSDSKEAERIHAVSTVLDLSEIL</sequence>
<name>A0A833H4C0_9LEPT</name>
<gene>
    <name evidence="1" type="ORF">F9K24_03210</name>
</gene>
<comment type="caution">
    <text evidence="1">The sequence shown here is derived from an EMBL/GenBank/DDBJ whole genome shotgun (WGS) entry which is preliminary data.</text>
</comment>
<dbReference type="EMBL" id="WBUI01000002">
    <property type="protein sequence ID" value="KAB2934800.1"/>
    <property type="molecule type" value="Genomic_DNA"/>
</dbReference>
<protein>
    <submittedName>
        <fullName evidence="1">Uncharacterized protein</fullName>
    </submittedName>
</protein>
<dbReference type="Proteomes" id="UP000460298">
    <property type="component" value="Unassembled WGS sequence"/>
</dbReference>